<keyword evidence="3" id="KW-0255">Endonuclease</keyword>
<keyword evidence="3" id="KW-0540">Nuclease</keyword>
<dbReference type="PANTHER" id="PTHR38590:SF1">
    <property type="entry name" value="BLL0828 PROTEIN"/>
    <property type="match status" value="1"/>
</dbReference>
<name>A0A6A7Y8D5_9HYPH</name>
<evidence type="ECO:0000313" key="4">
    <source>
        <dbReference type="Proteomes" id="UP000332515"/>
    </source>
</evidence>
<dbReference type="Proteomes" id="UP000332515">
    <property type="component" value="Unassembled WGS sequence"/>
</dbReference>
<feature type="compositionally biased region" description="Basic and acidic residues" evidence="1">
    <location>
        <begin position="143"/>
        <end position="156"/>
    </location>
</feature>
<dbReference type="SUPFAM" id="SSF52980">
    <property type="entry name" value="Restriction endonuclease-like"/>
    <property type="match status" value="1"/>
</dbReference>
<reference evidence="3 4" key="1">
    <citation type="submission" date="2019-09" db="EMBL/GenBank/DDBJ databases">
        <title>Segnochrobactrum spirostomi gen. nov., sp. nov., isolated from the ciliate Spirostomum cf. yagiui and description of a novel family, Segnochrobactraceae fam. nov. within the order Rhizobiales of the class Alphaproteobacteria.</title>
        <authorList>
            <person name="Akter S."/>
            <person name="Shazib S.U.A."/>
            <person name="Shin M.K."/>
        </authorList>
    </citation>
    <scope>NUCLEOTIDE SEQUENCE [LARGE SCALE GENOMIC DNA]</scope>
    <source>
        <strain evidence="3 4">Sp-1</strain>
    </source>
</reference>
<keyword evidence="3" id="KW-0378">Hydrolase</keyword>
<dbReference type="AlphaFoldDB" id="A0A6A7Y8D5"/>
<feature type="domain" description="DUF559" evidence="2">
    <location>
        <begin position="12"/>
        <end position="118"/>
    </location>
</feature>
<comment type="caution">
    <text evidence="3">The sequence shown here is derived from an EMBL/GenBank/DDBJ whole genome shotgun (WGS) entry which is preliminary data.</text>
</comment>
<organism evidence="3 4">
    <name type="scientific">Segnochrobactrum spirostomi</name>
    <dbReference type="NCBI Taxonomy" id="2608987"/>
    <lineage>
        <taxon>Bacteria</taxon>
        <taxon>Pseudomonadati</taxon>
        <taxon>Pseudomonadota</taxon>
        <taxon>Alphaproteobacteria</taxon>
        <taxon>Hyphomicrobiales</taxon>
        <taxon>Segnochrobactraceae</taxon>
        <taxon>Segnochrobactrum</taxon>
    </lineage>
</organism>
<feature type="region of interest" description="Disordered" evidence="1">
    <location>
        <begin position="126"/>
        <end position="156"/>
    </location>
</feature>
<dbReference type="EMBL" id="VWNA01000001">
    <property type="protein sequence ID" value="MQT14251.1"/>
    <property type="molecule type" value="Genomic_DNA"/>
</dbReference>
<dbReference type="PANTHER" id="PTHR38590">
    <property type="entry name" value="BLL0828 PROTEIN"/>
    <property type="match status" value="1"/>
</dbReference>
<dbReference type="InterPro" id="IPR047216">
    <property type="entry name" value="Endonuclease_DUF559_bact"/>
</dbReference>
<dbReference type="InterPro" id="IPR011335">
    <property type="entry name" value="Restrct_endonuc-II-like"/>
</dbReference>
<dbReference type="InterPro" id="IPR007569">
    <property type="entry name" value="DUF559"/>
</dbReference>
<dbReference type="GO" id="GO:0004519">
    <property type="term" value="F:endonuclease activity"/>
    <property type="evidence" value="ECO:0007669"/>
    <property type="project" value="UniProtKB-KW"/>
</dbReference>
<dbReference type="Pfam" id="PF04480">
    <property type="entry name" value="DUF559"/>
    <property type="match status" value="1"/>
</dbReference>
<evidence type="ECO:0000256" key="1">
    <source>
        <dbReference type="SAM" id="MobiDB-lite"/>
    </source>
</evidence>
<dbReference type="Gene3D" id="3.40.960.10">
    <property type="entry name" value="VSR Endonuclease"/>
    <property type="match status" value="1"/>
</dbReference>
<evidence type="ECO:0000259" key="2">
    <source>
        <dbReference type="Pfam" id="PF04480"/>
    </source>
</evidence>
<dbReference type="CDD" id="cd01038">
    <property type="entry name" value="Endonuclease_DUF559"/>
    <property type="match status" value="1"/>
</dbReference>
<sequence>MAGSDPLSRFRRDTARKLRHDETEAERTLWRALSKVPLVGSHFRRQVVIGPFIADLACLAAKLVIEVDGSHHNDADQADKDERRTKWLESQGFRVLRFHNREVMLETPAVLETIYSALYGGPHGEAARLKHQRRSSAGLTPPRRPEGGDPPPDRGG</sequence>
<accession>A0A6A7Y8D5</accession>
<evidence type="ECO:0000313" key="3">
    <source>
        <dbReference type="EMBL" id="MQT14251.1"/>
    </source>
</evidence>
<keyword evidence="4" id="KW-1185">Reference proteome</keyword>
<protein>
    <submittedName>
        <fullName evidence="3">Endonuclease domain-containing protein</fullName>
    </submittedName>
</protein>
<dbReference type="RefSeq" id="WP_153484618.1">
    <property type="nucleotide sequence ID" value="NZ_VWNA01000001.1"/>
</dbReference>
<gene>
    <name evidence="3" type="ORF">F0357_16685</name>
</gene>
<proteinExistence type="predicted"/>